<sequence>MSFKEKSLYFLLAAAVLFVIGYIFYHNIILSLLLTPFALLYPKRKTKDIIEKRKNELNLQFKDLLYSLSSSLTAGKSVEMSFKEALKDLSILYPDPDTYIIREVEYIIRRLEMNETVEDVLEDLARRSHLEDIQNFTDVFKTCKRTGGNLVNVIRNSTNIINDKIEIKEEINTLLAAKKFEQKILSFMPLVMIVILSLTTDDYMAPVFDTIIGRIVMTFAIIIITAGYFISKKIMDIKI</sequence>
<dbReference type="GO" id="GO:0005886">
    <property type="term" value="C:plasma membrane"/>
    <property type="evidence" value="ECO:0007669"/>
    <property type="project" value="UniProtKB-SubCell"/>
</dbReference>
<feature type="transmembrane region" description="Helical" evidence="1">
    <location>
        <begin position="184"/>
        <end position="205"/>
    </location>
</feature>
<dbReference type="STRING" id="1294263.JCM21531_2270"/>
<evidence type="ECO:0000313" key="2">
    <source>
        <dbReference type="EMBL" id="GAE88796.1"/>
    </source>
</evidence>
<keyword evidence="3" id="KW-1185">Reference proteome</keyword>
<dbReference type="Proteomes" id="UP000019109">
    <property type="component" value="Unassembled WGS sequence"/>
</dbReference>
<dbReference type="PANTHER" id="PTHR35007:SF1">
    <property type="entry name" value="PILUS ASSEMBLY PROTEIN"/>
    <property type="match status" value="1"/>
</dbReference>
<dbReference type="AlphaFoldDB" id="W4V6H7"/>
<keyword evidence="1" id="KW-0812">Transmembrane</keyword>
<gene>
    <name evidence="2" type="ORF">JCM21531_2270</name>
</gene>
<comment type="caution">
    <text evidence="2">The sequence shown here is derived from an EMBL/GenBank/DDBJ whole genome shotgun (WGS) entry which is preliminary data.</text>
</comment>
<dbReference type="PANTHER" id="PTHR35007">
    <property type="entry name" value="INTEGRAL MEMBRANE PROTEIN-RELATED"/>
    <property type="match status" value="1"/>
</dbReference>
<organism evidence="2 3">
    <name type="scientific">Acetivibrio straminisolvens JCM 21531</name>
    <dbReference type="NCBI Taxonomy" id="1294263"/>
    <lineage>
        <taxon>Bacteria</taxon>
        <taxon>Bacillati</taxon>
        <taxon>Bacillota</taxon>
        <taxon>Clostridia</taxon>
        <taxon>Eubacteriales</taxon>
        <taxon>Oscillospiraceae</taxon>
        <taxon>Acetivibrio</taxon>
    </lineage>
</organism>
<reference evidence="2" key="1">
    <citation type="journal article" date="2014" name="Genome Announc.">
        <title>Draft Genome Sequence of Clostridium straminisolvens Strain JCM 21531T, Isolated from a Cellulose-Degrading Bacterial Community.</title>
        <authorList>
            <person name="Yuki M."/>
            <person name="Oshima K."/>
            <person name="Suda W."/>
            <person name="Sakamoto M."/>
            <person name="Kitamura K."/>
            <person name="Iida T."/>
            <person name="Hattori M."/>
            <person name="Ohkuma M."/>
        </authorList>
    </citation>
    <scope>NUCLEOTIDE SEQUENCE [LARGE SCALE GENOMIC DNA]</scope>
    <source>
        <strain evidence="2">JCM 21531</strain>
    </source>
</reference>
<feature type="transmembrane region" description="Helical" evidence="1">
    <location>
        <begin position="211"/>
        <end position="230"/>
    </location>
</feature>
<evidence type="ECO:0000313" key="3">
    <source>
        <dbReference type="Proteomes" id="UP000019109"/>
    </source>
</evidence>
<protein>
    <submittedName>
        <fullName evidence="2">Flp pilus assembly protein TadB</fullName>
    </submittedName>
</protein>
<proteinExistence type="predicted"/>
<accession>W4V6H7</accession>
<name>W4V6H7_9FIRM</name>
<feature type="transmembrane region" description="Helical" evidence="1">
    <location>
        <begin position="12"/>
        <end position="41"/>
    </location>
</feature>
<evidence type="ECO:0000256" key="1">
    <source>
        <dbReference type="SAM" id="Phobius"/>
    </source>
</evidence>
<keyword evidence="1" id="KW-0472">Membrane</keyword>
<dbReference type="EMBL" id="BAVR01000024">
    <property type="protein sequence ID" value="GAE88796.1"/>
    <property type="molecule type" value="Genomic_DNA"/>
</dbReference>
<keyword evidence="1" id="KW-1133">Transmembrane helix</keyword>